<dbReference type="CDD" id="cd00109">
    <property type="entry name" value="Kunitz-type"/>
    <property type="match status" value="1"/>
</dbReference>
<evidence type="ECO:0000256" key="1">
    <source>
        <dbReference type="ARBA" id="ARBA00022690"/>
    </source>
</evidence>
<keyword evidence="2" id="KW-0722">Serine protease inhibitor</keyword>
<dbReference type="PANTHER" id="PTHR47247:SF1">
    <property type="entry name" value="KUNITZ-TYPE PROTEASE INHIBITOR 2"/>
    <property type="match status" value="1"/>
</dbReference>
<dbReference type="PROSITE" id="PS50279">
    <property type="entry name" value="BPTI_KUNITZ_2"/>
    <property type="match status" value="3"/>
</dbReference>
<evidence type="ECO:0000259" key="4">
    <source>
        <dbReference type="PROSITE" id="PS50279"/>
    </source>
</evidence>
<dbReference type="GO" id="GO:0004867">
    <property type="term" value="F:serine-type endopeptidase inhibitor activity"/>
    <property type="evidence" value="ECO:0007669"/>
    <property type="project" value="UniProtKB-KW"/>
</dbReference>
<dbReference type="Ensembl" id="ENSSPAT00000018271.1">
    <property type="protein sequence ID" value="ENSSPAP00000017994.1"/>
    <property type="gene ID" value="ENSSPAG00000013590.1"/>
</dbReference>
<dbReference type="InterPro" id="IPR002223">
    <property type="entry name" value="Kunitz_BPTI"/>
</dbReference>
<proteinExistence type="predicted"/>
<protein>
    <recommendedName>
        <fullName evidence="4">BPTI/Kunitz inhibitor domain-containing protein</fullName>
    </recommendedName>
</protein>
<dbReference type="FunFam" id="4.10.410.10:FF:000006">
    <property type="entry name" value="Serine peptidase inhibitor, Kunitz type 1"/>
    <property type="match status" value="1"/>
</dbReference>
<dbReference type="GeneTree" id="ENSGT00940000176181"/>
<organism evidence="5">
    <name type="scientific">Stegastes partitus</name>
    <name type="common">bicolor damselfish</name>
    <dbReference type="NCBI Taxonomy" id="144197"/>
    <lineage>
        <taxon>Eukaryota</taxon>
        <taxon>Metazoa</taxon>
        <taxon>Chordata</taxon>
        <taxon>Craniata</taxon>
        <taxon>Vertebrata</taxon>
        <taxon>Euteleostomi</taxon>
        <taxon>Actinopterygii</taxon>
        <taxon>Neopterygii</taxon>
        <taxon>Teleostei</taxon>
        <taxon>Neoteleostei</taxon>
        <taxon>Acanthomorphata</taxon>
        <taxon>Ovalentaria</taxon>
        <taxon>Pomacentridae</taxon>
        <taxon>Stegastes</taxon>
    </lineage>
</organism>
<dbReference type="AlphaFoldDB" id="A0A3B5AJP1"/>
<evidence type="ECO:0000256" key="3">
    <source>
        <dbReference type="ARBA" id="ARBA00023157"/>
    </source>
</evidence>
<dbReference type="FunFam" id="4.10.410.10:FF:000004">
    <property type="entry name" value="Tissue factor pathway inhibitor"/>
    <property type="match status" value="1"/>
</dbReference>
<dbReference type="InterPro" id="IPR020901">
    <property type="entry name" value="Prtase_inh_Kunz-CS"/>
</dbReference>
<dbReference type="PROSITE" id="PS00280">
    <property type="entry name" value="BPTI_KUNITZ_1"/>
    <property type="match status" value="3"/>
</dbReference>
<accession>A0A3B5AJP1</accession>
<dbReference type="PRINTS" id="PR00759">
    <property type="entry name" value="BASICPTASE"/>
</dbReference>
<reference evidence="5" key="1">
    <citation type="submission" date="2023-09" db="UniProtKB">
        <authorList>
            <consortium name="Ensembl"/>
        </authorList>
    </citation>
    <scope>IDENTIFICATION</scope>
</reference>
<evidence type="ECO:0000313" key="5">
    <source>
        <dbReference type="Ensembl" id="ENSSPAP00000017994.1"/>
    </source>
</evidence>
<dbReference type="GO" id="GO:0044483">
    <property type="term" value="P:venom-mediated perturbation of hemostasis"/>
    <property type="evidence" value="ECO:0007669"/>
    <property type="project" value="UniProtKB-ARBA"/>
</dbReference>
<dbReference type="SUPFAM" id="SSF57362">
    <property type="entry name" value="BPTI-like"/>
    <property type="match status" value="3"/>
</dbReference>
<sequence length="293" mass="32971">MLPVQSVFTYAGDVQESETTRHASSWACSPTGLQSITGLWKSRCVSSHLLFRIRTTRTIRTSSHFDFELLHIRFRFILCRLPVKVGSCRASFPRFFYDVTNQTCSSFVYGGCESNGNNFNTLEECESTCSGVSGKIQQTPRSHCEAELQVGPCRAAFRRWYYNREAGSCQQFTYGGCKGNKNNYVSEEHCVATCSGEYCTLNESSKCSVPDHCLVGPDPGPCRAAFPMFYYNPDSASCQSFMYGGCQGNENRYGSVEECMSRCSEDGKRLQPVKPEEPPGFMFYEEDLWSMSE</sequence>
<feature type="domain" description="BPTI/Kunitz inhibitor" evidence="4">
    <location>
        <begin position="79"/>
        <end position="129"/>
    </location>
</feature>
<dbReference type="Gene3D" id="4.10.410.10">
    <property type="entry name" value="Pancreatic trypsin inhibitor Kunitz domain"/>
    <property type="match status" value="3"/>
</dbReference>
<dbReference type="InterPro" id="IPR036880">
    <property type="entry name" value="Kunitz_BPTI_sf"/>
</dbReference>
<dbReference type="STRING" id="144197.ENSSPAP00000017994"/>
<dbReference type="Pfam" id="PF00014">
    <property type="entry name" value="Kunitz_BPTI"/>
    <property type="match status" value="3"/>
</dbReference>
<name>A0A3B5AJP1_9TELE</name>
<keyword evidence="1" id="KW-0646">Protease inhibitor</keyword>
<feature type="domain" description="BPTI/Kunitz inhibitor" evidence="4">
    <location>
        <begin position="144"/>
        <end position="194"/>
    </location>
</feature>
<feature type="domain" description="BPTI/Kunitz inhibitor" evidence="4">
    <location>
        <begin position="213"/>
        <end position="263"/>
    </location>
</feature>
<dbReference type="FunFam" id="4.10.410.10:FF:000021">
    <property type="entry name" value="Serine protease inhibitor, putative"/>
    <property type="match status" value="1"/>
</dbReference>
<dbReference type="SMART" id="SM00131">
    <property type="entry name" value="KU"/>
    <property type="match status" value="3"/>
</dbReference>
<evidence type="ECO:0000256" key="2">
    <source>
        <dbReference type="ARBA" id="ARBA00022900"/>
    </source>
</evidence>
<keyword evidence="3" id="KW-1015">Disulfide bond</keyword>
<dbReference type="PANTHER" id="PTHR47247">
    <property type="entry name" value="KUNITZ-TYPE PROTEASE INHIBITOR 2"/>
    <property type="match status" value="1"/>
</dbReference>